<reference evidence="2 3" key="1">
    <citation type="submission" date="2023-04" db="EMBL/GenBank/DDBJ databases">
        <title>Genome of Basidiobolus ranarum AG-B5.</title>
        <authorList>
            <person name="Stajich J.E."/>
            <person name="Carter-House D."/>
            <person name="Gryganskyi A."/>
        </authorList>
    </citation>
    <scope>NUCLEOTIDE SEQUENCE [LARGE SCALE GENOMIC DNA]</scope>
    <source>
        <strain evidence="2 3">AG-B5</strain>
    </source>
</reference>
<accession>A0ABR2VQH6</accession>
<comment type="caution">
    <text evidence="2">The sequence shown here is derived from an EMBL/GenBank/DDBJ whole genome shotgun (WGS) entry which is preliminary data.</text>
</comment>
<gene>
    <name evidence="2" type="ORF">K7432_013641</name>
</gene>
<organism evidence="2 3">
    <name type="scientific">Basidiobolus ranarum</name>
    <dbReference type="NCBI Taxonomy" id="34480"/>
    <lineage>
        <taxon>Eukaryota</taxon>
        <taxon>Fungi</taxon>
        <taxon>Fungi incertae sedis</taxon>
        <taxon>Zoopagomycota</taxon>
        <taxon>Entomophthoromycotina</taxon>
        <taxon>Basidiobolomycetes</taxon>
        <taxon>Basidiobolales</taxon>
        <taxon>Basidiobolaceae</taxon>
        <taxon>Basidiobolus</taxon>
    </lineage>
</organism>
<evidence type="ECO:0000313" key="2">
    <source>
        <dbReference type="EMBL" id="KAK9693991.1"/>
    </source>
</evidence>
<dbReference type="PANTHER" id="PTHR43130:SF15">
    <property type="entry name" value="THIJ_PFPI FAMILY PROTEIN (AFU_ORTHOLOGUE AFUA_5G14240)"/>
    <property type="match status" value="1"/>
</dbReference>
<dbReference type="InterPro" id="IPR052158">
    <property type="entry name" value="INH-QAR"/>
</dbReference>
<dbReference type="InterPro" id="IPR002818">
    <property type="entry name" value="DJ-1/PfpI"/>
</dbReference>
<feature type="domain" description="DJ-1/PfpI" evidence="1">
    <location>
        <begin position="12"/>
        <end position="173"/>
    </location>
</feature>
<dbReference type="SUPFAM" id="SSF52317">
    <property type="entry name" value="Class I glutamine amidotransferase-like"/>
    <property type="match status" value="1"/>
</dbReference>
<keyword evidence="3" id="KW-1185">Reference proteome</keyword>
<dbReference type="Gene3D" id="3.40.50.880">
    <property type="match status" value="1"/>
</dbReference>
<name>A0ABR2VQH6_9FUNG</name>
<protein>
    <recommendedName>
        <fullName evidence="1">DJ-1/PfpI domain-containing protein</fullName>
    </recommendedName>
</protein>
<feature type="non-terminal residue" evidence="2">
    <location>
        <position position="205"/>
    </location>
</feature>
<dbReference type="Proteomes" id="UP001479436">
    <property type="component" value="Unassembled WGS sequence"/>
</dbReference>
<dbReference type="EMBL" id="JASJQH010008258">
    <property type="protein sequence ID" value="KAK9693991.1"/>
    <property type="molecule type" value="Genomic_DNA"/>
</dbReference>
<dbReference type="CDD" id="cd03139">
    <property type="entry name" value="GATase1_PfpI_2"/>
    <property type="match status" value="1"/>
</dbReference>
<dbReference type="Pfam" id="PF01965">
    <property type="entry name" value="DJ-1_PfpI"/>
    <property type="match status" value="1"/>
</dbReference>
<evidence type="ECO:0000259" key="1">
    <source>
        <dbReference type="Pfam" id="PF01965"/>
    </source>
</evidence>
<dbReference type="PANTHER" id="PTHR43130">
    <property type="entry name" value="ARAC-FAMILY TRANSCRIPTIONAL REGULATOR"/>
    <property type="match status" value="1"/>
</dbReference>
<sequence length="205" mass="22416">MISNNGPLQFGVILFPQYDLLDVTGTTRMLEGFKDHFKILYLSEDGEACPSSGQTSLVCTHSWRNPPKLDIVFVPGGGAGAEKVMVIDGFLDILRKMASQAKYIISVCTGSAILANAGLLDGKRATSNKMAFPWVVQFGPKVHWVREARWTEDGNVFTSSGVSAGMDLAIRMIQLIVGEPSLPFLLDVAEYNWNSDPTNDPFTKV</sequence>
<dbReference type="InterPro" id="IPR029062">
    <property type="entry name" value="Class_I_gatase-like"/>
</dbReference>
<proteinExistence type="predicted"/>
<evidence type="ECO:0000313" key="3">
    <source>
        <dbReference type="Proteomes" id="UP001479436"/>
    </source>
</evidence>